<name>A0A0F9NNK0_9ZZZZ</name>
<gene>
    <name evidence="3" type="ORF">LCGC14_1315160</name>
</gene>
<comment type="caution">
    <text evidence="3">The sequence shown here is derived from an EMBL/GenBank/DDBJ whole genome shotgun (WGS) entry which is preliminary data.</text>
</comment>
<dbReference type="GO" id="GO:0044423">
    <property type="term" value="C:virion component"/>
    <property type="evidence" value="ECO:0007669"/>
    <property type="project" value="UniProtKB-KW"/>
</dbReference>
<dbReference type="EMBL" id="LAZR01007798">
    <property type="protein sequence ID" value="KKM82862.1"/>
    <property type="molecule type" value="Genomic_DNA"/>
</dbReference>
<protein>
    <recommendedName>
        <fullName evidence="4">Capsid protein</fullName>
    </recommendedName>
</protein>
<evidence type="ECO:0000256" key="1">
    <source>
        <dbReference type="ARBA" id="ARBA00004328"/>
    </source>
</evidence>
<dbReference type="InterPro" id="IPR010762">
    <property type="entry name" value="Gp23/Gp24_T4-like"/>
</dbReference>
<keyword evidence="2" id="KW-0946">Virion</keyword>
<reference evidence="3" key="1">
    <citation type="journal article" date="2015" name="Nature">
        <title>Complex archaea that bridge the gap between prokaryotes and eukaryotes.</title>
        <authorList>
            <person name="Spang A."/>
            <person name="Saw J.H."/>
            <person name="Jorgensen S.L."/>
            <person name="Zaremba-Niedzwiedzka K."/>
            <person name="Martijn J."/>
            <person name="Lind A.E."/>
            <person name="van Eijk R."/>
            <person name="Schleper C."/>
            <person name="Guy L."/>
            <person name="Ettema T.J."/>
        </authorList>
    </citation>
    <scope>NUCLEOTIDE SEQUENCE</scope>
</reference>
<evidence type="ECO:0008006" key="4">
    <source>
        <dbReference type="Google" id="ProtNLM"/>
    </source>
</evidence>
<organism evidence="3">
    <name type="scientific">marine sediment metagenome</name>
    <dbReference type="NCBI Taxonomy" id="412755"/>
    <lineage>
        <taxon>unclassified sequences</taxon>
        <taxon>metagenomes</taxon>
        <taxon>ecological metagenomes</taxon>
    </lineage>
</organism>
<proteinExistence type="predicted"/>
<accession>A0A0F9NNK0</accession>
<dbReference type="AlphaFoldDB" id="A0A0F9NNK0"/>
<sequence length="329" mass="36719">MHNKFKGAIDGAIGTYLNAASEEKDNKTKETLHKTMLKNQKFAQGAAVEFGHPNIDFSLAVETALDNITAFELVGYQPMETPRSLIYQLKSVSEDEDKETKLDSTAFGALIRLEVVSTPIDASTKKLSTSWNILDVEMEILRALGKEIAIEYNQEIITDLGHLANKMAAVIHDDKELNVHIQRAANTIASKTRRGVGNWIVVSKNVAKRLKSNIAPTDGKFVDLGDDEALAKLPDLFKYGILNGSQYVYVNKWHMDEHTEGKSSILVGYKGTTDIDTGYIIAPFQLILYSGVVTNPHTFEPIMSLMTRYGKYSENGKDYYVKIDLEFED</sequence>
<evidence type="ECO:0000256" key="2">
    <source>
        <dbReference type="ARBA" id="ARBA00022844"/>
    </source>
</evidence>
<evidence type="ECO:0000313" key="3">
    <source>
        <dbReference type="EMBL" id="KKM82862.1"/>
    </source>
</evidence>
<dbReference type="Pfam" id="PF07068">
    <property type="entry name" value="Gp23"/>
    <property type="match status" value="1"/>
</dbReference>
<comment type="subcellular location">
    <subcellularLocation>
        <location evidence="1">Virion</location>
    </subcellularLocation>
</comment>